<accession>A0A023D165</accession>
<name>A0A023D165_ACIMT</name>
<dbReference type="AlphaFoldDB" id="A0A023D165"/>
<dbReference type="OrthoDB" id="7277372at2"/>
<proteinExistence type="predicted"/>
<evidence type="ECO:0000313" key="2">
    <source>
        <dbReference type="Proteomes" id="UP000019760"/>
    </source>
</evidence>
<sequence length="93" mass="10303">MVAAKATASNLHLTLSGIVLVHSEHAMMLYSMMLVKWASVRLTREDAQAMKTRTIEDAQTCPSAFLMPLDTMHGVPRLNLPTAEGVGRQNYQF</sequence>
<protein>
    <submittedName>
        <fullName evidence="1">Uncharacterized protein</fullName>
    </submittedName>
</protein>
<gene>
    <name evidence="1" type="ORF">Amme_010_011</name>
</gene>
<evidence type="ECO:0000313" key="1">
    <source>
        <dbReference type="EMBL" id="GAJ27898.1"/>
    </source>
</evidence>
<comment type="caution">
    <text evidence="1">The sequence shown here is derived from an EMBL/GenBank/DDBJ whole genome shotgun (WGS) entry which is preliminary data.</text>
</comment>
<dbReference type="EMBL" id="BAND01000010">
    <property type="protein sequence ID" value="GAJ27898.1"/>
    <property type="molecule type" value="Genomic_DNA"/>
</dbReference>
<reference evidence="2" key="1">
    <citation type="journal article" date="2014" name="FEMS Microbiol. Lett.">
        <title>Draft Genomic DNA Sequence of the Facultatively Methylotrophic Bacterium Acidomonas methanolica type strain MB58.</title>
        <authorList>
            <person name="Higashiura N."/>
            <person name="Hadano H."/>
            <person name="Hirakawa H."/>
            <person name="Matsutani M."/>
            <person name="Takabe S."/>
            <person name="Matsushita K."/>
            <person name="Azuma Y."/>
        </authorList>
    </citation>
    <scope>NUCLEOTIDE SEQUENCE [LARGE SCALE GENOMIC DNA]</scope>
    <source>
        <strain evidence="2">MB58</strain>
    </source>
</reference>
<dbReference type="Proteomes" id="UP000019760">
    <property type="component" value="Unassembled WGS sequence"/>
</dbReference>
<reference evidence="1 2" key="2">
    <citation type="journal article" date="2014" name="FEMS Microbiol. Lett.">
        <title>Draft genomic DNA sequence of the facultatively methylotrophic bacterium Acidomonas methanolica type strain MB58.</title>
        <authorList>
            <person name="Higashiura N."/>
            <person name="Hadano H."/>
            <person name="Hirakawa H."/>
            <person name="Matsutani M."/>
            <person name="Takabe S."/>
            <person name="Matsushita K."/>
            <person name="Azuma Y."/>
        </authorList>
    </citation>
    <scope>NUCLEOTIDE SEQUENCE [LARGE SCALE GENOMIC DNA]</scope>
    <source>
        <strain evidence="1 2">MB58</strain>
    </source>
</reference>
<dbReference type="RefSeq" id="WP_042055882.1">
    <property type="nucleotide sequence ID" value="NZ_BAND01000010.1"/>
</dbReference>
<keyword evidence="2" id="KW-1185">Reference proteome</keyword>
<organism evidence="1 2">
    <name type="scientific">Acidomonas methanolica NBRC 104435</name>
    <dbReference type="NCBI Taxonomy" id="1231351"/>
    <lineage>
        <taxon>Bacteria</taxon>
        <taxon>Pseudomonadati</taxon>
        <taxon>Pseudomonadota</taxon>
        <taxon>Alphaproteobacteria</taxon>
        <taxon>Acetobacterales</taxon>
        <taxon>Acetobacteraceae</taxon>
        <taxon>Acidomonas</taxon>
    </lineage>
</organism>